<sequence>MQVDGIENASVQNDDEDDAFMFAGRINCIASLIWSWYRVILSHRALRKQYYSCLLLNLLLKKRTTVWMRVLPLLKILSSSARIKSTDDLTLLRRVSMCYKMRLSQ</sequence>
<name>A0A9Q1QTE2_9SOLA</name>
<feature type="transmembrane region" description="Helical" evidence="1">
    <location>
        <begin position="20"/>
        <end position="40"/>
    </location>
</feature>
<proteinExistence type="predicted"/>
<dbReference type="AlphaFoldDB" id="A0A9Q1QTE2"/>
<reference evidence="3" key="1">
    <citation type="journal article" date="2023" name="Proc. Natl. Acad. Sci. U.S.A.">
        <title>Genomic and structural basis for evolution of tropane alkaloid biosynthesis.</title>
        <authorList>
            <person name="Wanga Y.-J."/>
            <person name="Taina T."/>
            <person name="Yua J.-Y."/>
            <person name="Lia J."/>
            <person name="Xua B."/>
            <person name="Chenc J."/>
            <person name="D'Auriad J.C."/>
            <person name="Huanga J.-P."/>
            <person name="Huanga S.-X."/>
        </authorList>
    </citation>
    <scope>NUCLEOTIDE SEQUENCE [LARGE SCALE GENOMIC DNA]</scope>
    <source>
        <strain evidence="3">cv. KIB-2019</strain>
    </source>
</reference>
<evidence type="ECO:0000313" key="2">
    <source>
        <dbReference type="EMBL" id="KAJ8526562.1"/>
    </source>
</evidence>
<keyword evidence="1" id="KW-0812">Transmembrane</keyword>
<dbReference type="Proteomes" id="UP001152561">
    <property type="component" value="Unassembled WGS sequence"/>
</dbReference>
<evidence type="ECO:0000313" key="3">
    <source>
        <dbReference type="Proteomes" id="UP001152561"/>
    </source>
</evidence>
<keyword evidence="3" id="KW-1185">Reference proteome</keyword>
<gene>
    <name evidence="2" type="ORF">K7X08_029039</name>
</gene>
<comment type="caution">
    <text evidence="2">The sequence shown here is derived from an EMBL/GenBank/DDBJ whole genome shotgun (WGS) entry which is preliminary data.</text>
</comment>
<keyword evidence="1" id="KW-0472">Membrane</keyword>
<dbReference type="EMBL" id="JAJAGQ010000024">
    <property type="protein sequence ID" value="KAJ8526562.1"/>
    <property type="molecule type" value="Genomic_DNA"/>
</dbReference>
<organism evidence="2 3">
    <name type="scientific">Anisodus acutangulus</name>
    <dbReference type="NCBI Taxonomy" id="402998"/>
    <lineage>
        <taxon>Eukaryota</taxon>
        <taxon>Viridiplantae</taxon>
        <taxon>Streptophyta</taxon>
        <taxon>Embryophyta</taxon>
        <taxon>Tracheophyta</taxon>
        <taxon>Spermatophyta</taxon>
        <taxon>Magnoliopsida</taxon>
        <taxon>eudicotyledons</taxon>
        <taxon>Gunneridae</taxon>
        <taxon>Pentapetalae</taxon>
        <taxon>asterids</taxon>
        <taxon>lamiids</taxon>
        <taxon>Solanales</taxon>
        <taxon>Solanaceae</taxon>
        <taxon>Solanoideae</taxon>
        <taxon>Hyoscyameae</taxon>
        <taxon>Anisodus</taxon>
    </lineage>
</organism>
<protein>
    <submittedName>
        <fullName evidence="2">Uncharacterized protein</fullName>
    </submittedName>
</protein>
<keyword evidence="1" id="KW-1133">Transmembrane helix</keyword>
<evidence type="ECO:0000256" key="1">
    <source>
        <dbReference type="SAM" id="Phobius"/>
    </source>
</evidence>
<accession>A0A9Q1QTE2</accession>